<accession>A0AAD5YD41</accession>
<dbReference type="Proteomes" id="UP001212997">
    <property type="component" value="Unassembled WGS sequence"/>
</dbReference>
<sequence>MRMWFRRREVPWEVVGHKGVQPIPMYDEDDEFNILRVAPSEMSCQFSYDLHDPKDMQNAVQTARYHLMLHITGRSYNMLLSEGWRVTIMRKGKKYRADVVYTGLPAYITGKVTPQPSPPFMDVLEFYRRDMCSSSP</sequence>
<gene>
    <name evidence="1" type="ORF">NLI96_g9245</name>
</gene>
<reference evidence="1" key="1">
    <citation type="submission" date="2022-07" db="EMBL/GenBank/DDBJ databases">
        <title>Genome Sequence of Physisporinus lineatus.</title>
        <authorList>
            <person name="Buettner E."/>
        </authorList>
    </citation>
    <scope>NUCLEOTIDE SEQUENCE</scope>
    <source>
        <strain evidence="1">VT162</strain>
    </source>
</reference>
<comment type="caution">
    <text evidence="1">The sequence shown here is derived from an EMBL/GenBank/DDBJ whole genome shotgun (WGS) entry which is preliminary data.</text>
</comment>
<keyword evidence="2" id="KW-1185">Reference proteome</keyword>
<name>A0AAD5YD41_9APHY</name>
<evidence type="ECO:0000313" key="1">
    <source>
        <dbReference type="EMBL" id="KAJ3479175.1"/>
    </source>
</evidence>
<proteinExistence type="predicted"/>
<protein>
    <submittedName>
        <fullName evidence="1">Uncharacterized protein</fullName>
    </submittedName>
</protein>
<evidence type="ECO:0000313" key="2">
    <source>
        <dbReference type="Proteomes" id="UP001212997"/>
    </source>
</evidence>
<dbReference type="EMBL" id="JANAWD010000457">
    <property type="protein sequence ID" value="KAJ3479175.1"/>
    <property type="molecule type" value="Genomic_DNA"/>
</dbReference>
<dbReference type="AlphaFoldDB" id="A0AAD5YD41"/>
<organism evidence="1 2">
    <name type="scientific">Meripilus lineatus</name>
    <dbReference type="NCBI Taxonomy" id="2056292"/>
    <lineage>
        <taxon>Eukaryota</taxon>
        <taxon>Fungi</taxon>
        <taxon>Dikarya</taxon>
        <taxon>Basidiomycota</taxon>
        <taxon>Agaricomycotina</taxon>
        <taxon>Agaricomycetes</taxon>
        <taxon>Polyporales</taxon>
        <taxon>Meripilaceae</taxon>
        <taxon>Meripilus</taxon>
    </lineage>
</organism>